<comment type="catalytic activity">
    <reaction evidence="10">
        <text>L-threonyl-[protein] + FAD = FMN-L-threonyl-[protein] + AMP + H(+)</text>
        <dbReference type="Rhea" id="RHEA:36847"/>
        <dbReference type="Rhea" id="RHEA-COMP:11060"/>
        <dbReference type="Rhea" id="RHEA-COMP:11061"/>
        <dbReference type="ChEBI" id="CHEBI:15378"/>
        <dbReference type="ChEBI" id="CHEBI:30013"/>
        <dbReference type="ChEBI" id="CHEBI:57692"/>
        <dbReference type="ChEBI" id="CHEBI:74257"/>
        <dbReference type="ChEBI" id="CHEBI:456215"/>
        <dbReference type="EC" id="2.7.1.180"/>
    </reaction>
</comment>
<keyword evidence="13" id="KW-1185">Reference proteome</keyword>
<dbReference type="OrthoDB" id="9778595at2"/>
<evidence type="ECO:0000256" key="11">
    <source>
        <dbReference type="SAM" id="MobiDB-lite"/>
    </source>
</evidence>
<dbReference type="Pfam" id="PF02424">
    <property type="entry name" value="ApbE"/>
    <property type="match status" value="2"/>
</dbReference>
<feature type="region of interest" description="Disordered" evidence="11">
    <location>
        <begin position="1"/>
        <end position="20"/>
    </location>
</feature>
<dbReference type="PANTHER" id="PTHR30040:SF2">
    <property type="entry name" value="FAD:PROTEIN FMN TRANSFERASE"/>
    <property type="match status" value="1"/>
</dbReference>
<dbReference type="GO" id="GO:0046872">
    <property type="term" value="F:metal ion binding"/>
    <property type="evidence" value="ECO:0007669"/>
    <property type="project" value="UniProtKB-KW"/>
</dbReference>
<evidence type="ECO:0000256" key="10">
    <source>
        <dbReference type="ARBA" id="ARBA00048540"/>
    </source>
</evidence>
<dbReference type="RefSeq" id="WP_075000490.1">
    <property type="nucleotide sequence ID" value="NZ_FOGO01000005.1"/>
</dbReference>
<name>A0A1H9SZP6_9ACTN</name>
<evidence type="ECO:0000256" key="8">
    <source>
        <dbReference type="ARBA" id="ARBA00022842"/>
    </source>
</evidence>
<evidence type="ECO:0000256" key="9">
    <source>
        <dbReference type="ARBA" id="ARBA00031306"/>
    </source>
</evidence>
<keyword evidence="12" id="KW-0449">Lipoprotein</keyword>
<accession>A0A1H9SZP6</accession>
<dbReference type="EMBL" id="FOGO01000005">
    <property type="protein sequence ID" value="SER90244.1"/>
    <property type="molecule type" value="Genomic_DNA"/>
</dbReference>
<dbReference type="SUPFAM" id="SSF143631">
    <property type="entry name" value="ApbE-like"/>
    <property type="match status" value="1"/>
</dbReference>
<keyword evidence="5" id="KW-0808">Transferase</keyword>
<dbReference type="InterPro" id="IPR003374">
    <property type="entry name" value="ApbE-like_sf"/>
</dbReference>
<evidence type="ECO:0000256" key="4">
    <source>
        <dbReference type="ARBA" id="ARBA00022630"/>
    </source>
</evidence>
<gene>
    <name evidence="12" type="ORF">SAMN05421870_105214</name>
</gene>
<dbReference type="Proteomes" id="UP000182841">
    <property type="component" value="Unassembled WGS sequence"/>
</dbReference>
<keyword evidence="7" id="KW-0274">FAD</keyword>
<proteinExistence type="predicted"/>
<evidence type="ECO:0000256" key="1">
    <source>
        <dbReference type="ARBA" id="ARBA00001946"/>
    </source>
</evidence>
<dbReference type="GO" id="GO:0016740">
    <property type="term" value="F:transferase activity"/>
    <property type="evidence" value="ECO:0007669"/>
    <property type="project" value="UniProtKB-KW"/>
</dbReference>
<dbReference type="AlphaFoldDB" id="A0A1H9SZP6"/>
<dbReference type="PANTHER" id="PTHR30040">
    <property type="entry name" value="THIAMINE BIOSYNTHESIS LIPOPROTEIN APBE"/>
    <property type="match status" value="1"/>
</dbReference>
<keyword evidence="6" id="KW-0479">Metal-binding</keyword>
<keyword evidence="4" id="KW-0285">Flavoprotein</keyword>
<evidence type="ECO:0000256" key="2">
    <source>
        <dbReference type="ARBA" id="ARBA00011955"/>
    </source>
</evidence>
<evidence type="ECO:0000256" key="6">
    <source>
        <dbReference type="ARBA" id="ARBA00022723"/>
    </source>
</evidence>
<dbReference type="STRING" id="943816.AN217_12790"/>
<evidence type="ECO:0000256" key="3">
    <source>
        <dbReference type="ARBA" id="ARBA00016337"/>
    </source>
</evidence>
<evidence type="ECO:0000256" key="5">
    <source>
        <dbReference type="ARBA" id="ARBA00022679"/>
    </source>
</evidence>
<evidence type="ECO:0000313" key="13">
    <source>
        <dbReference type="Proteomes" id="UP000182841"/>
    </source>
</evidence>
<dbReference type="InterPro" id="IPR024932">
    <property type="entry name" value="ApbE"/>
</dbReference>
<dbReference type="Gene3D" id="3.10.520.10">
    <property type="entry name" value="ApbE-like domains"/>
    <property type="match status" value="2"/>
</dbReference>
<evidence type="ECO:0000313" key="12">
    <source>
        <dbReference type="EMBL" id="SER90244.1"/>
    </source>
</evidence>
<dbReference type="EC" id="2.7.1.180" evidence="2"/>
<reference evidence="13" key="1">
    <citation type="submission" date="2016-10" db="EMBL/GenBank/DDBJ databases">
        <authorList>
            <person name="Varghese N."/>
            <person name="Submissions S."/>
        </authorList>
    </citation>
    <scope>NUCLEOTIDE SEQUENCE [LARGE SCALE GENOMIC DNA]</scope>
    <source>
        <strain evidence="13">CGMCC 4.6825</strain>
    </source>
</reference>
<sequence>MADPAARTVSAAPAVPSAPIGPAAPFRHSEPVMGTVFSFVLDHPPGPRVRRALDEAVALLHHLDRLYSPFRPDSVVSRMNRGEIGRARAPREAVRMLELADRAHSATRGAFDAWATGRLDPCGVVKGWAVEEAYRTLRRAGAPRSCVNGGGDVRLGPAARPGAVRRTGIVDPRRPDRLLAVVEGADCAVATSGPGERGRHITDPRTGEPAAGLLSATVTGPDAVWADVFATASVVLGPAAAHGWIRAHPGYALLTVADDGTVRAGPDFPCGAADR</sequence>
<protein>
    <recommendedName>
        <fullName evidence="3">FAD:protein FMN transferase</fullName>
        <ecNumber evidence="2">2.7.1.180</ecNumber>
    </recommendedName>
    <alternativeName>
        <fullName evidence="9">Flavin transferase</fullName>
    </alternativeName>
</protein>
<organism evidence="12 13">
    <name type="scientific">Streptomyces qinglanensis</name>
    <dbReference type="NCBI Taxonomy" id="943816"/>
    <lineage>
        <taxon>Bacteria</taxon>
        <taxon>Bacillati</taxon>
        <taxon>Actinomycetota</taxon>
        <taxon>Actinomycetes</taxon>
        <taxon>Kitasatosporales</taxon>
        <taxon>Streptomycetaceae</taxon>
        <taxon>Streptomyces</taxon>
    </lineage>
</organism>
<comment type="cofactor">
    <cofactor evidence="1">
        <name>Mg(2+)</name>
        <dbReference type="ChEBI" id="CHEBI:18420"/>
    </cofactor>
</comment>
<keyword evidence="8" id="KW-0460">Magnesium</keyword>
<evidence type="ECO:0000256" key="7">
    <source>
        <dbReference type="ARBA" id="ARBA00022827"/>
    </source>
</evidence>